<dbReference type="PROSITE" id="PS50158">
    <property type="entry name" value="ZF_CCHC"/>
    <property type="match status" value="1"/>
</dbReference>
<keyword evidence="4" id="KW-1185">Reference proteome</keyword>
<dbReference type="EMBL" id="AYRZ02000004">
    <property type="protein sequence ID" value="PHT83150.1"/>
    <property type="molecule type" value="Genomic_DNA"/>
</dbReference>
<reference evidence="3 4" key="2">
    <citation type="journal article" date="2017" name="Genome Biol.">
        <title>New reference genome sequences of hot pepper reveal the massive evolution of plant disease-resistance genes by retroduplication.</title>
        <authorList>
            <person name="Kim S."/>
            <person name="Park J."/>
            <person name="Yeom S.I."/>
            <person name="Kim Y.M."/>
            <person name="Seo E."/>
            <person name="Kim K.T."/>
            <person name="Kim M.S."/>
            <person name="Lee J.M."/>
            <person name="Cheong K."/>
            <person name="Shin H.S."/>
            <person name="Kim S.B."/>
            <person name="Han K."/>
            <person name="Lee J."/>
            <person name="Park M."/>
            <person name="Lee H.A."/>
            <person name="Lee H.Y."/>
            <person name="Lee Y."/>
            <person name="Oh S."/>
            <person name="Lee J.H."/>
            <person name="Choi E."/>
            <person name="Choi E."/>
            <person name="Lee S.E."/>
            <person name="Jeon J."/>
            <person name="Kim H."/>
            <person name="Choi G."/>
            <person name="Song H."/>
            <person name="Lee J."/>
            <person name="Lee S.C."/>
            <person name="Kwon J.K."/>
            <person name="Lee H.Y."/>
            <person name="Koo N."/>
            <person name="Hong Y."/>
            <person name="Kim R.W."/>
            <person name="Kang W.H."/>
            <person name="Huh J.H."/>
            <person name="Kang B.C."/>
            <person name="Yang T.J."/>
            <person name="Lee Y.H."/>
            <person name="Bennetzen J.L."/>
            <person name="Choi D."/>
        </authorList>
    </citation>
    <scope>NUCLEOTIDE SEQUENCE [LARGE SCALE GENOMIC DNA]</scope>
    <source>
        <strain evidence="4">cv. CM334</strain>
    </source>
</reference>
<keyword evidence="1" id="KW-0863">Zinc-finger</keyword>
<comment type="caution">
    <text evidence="3">The sequence shown here is derived from an EMBL/GenBank/DDBJ whole genome shotgun (WGS) entry which is preliminary data.</text>
</comment>
<dbReference type="Gene3D" id="4.10.60.10">
    <property type="entry name" value="Zinc finger, CCHC-type"/>
    <property type="match status" value="1"/>
</dbReference>
<protein>
    <recommendedName>
        <fullName evidence="2">CCHC-type domain-containing protein</fullName>
    </recommendedName>
</protein>
<evidence type="ECO:0000313" key="3">
    <source>
        <dbReference type="EMBL" id="PHT83150.1"/>
    </source>
</evidence>
<accession>A0A2G2ZMC8</accession>
<organism evidence="3 4">
    <name type="scientific">Capsicum annuum</name>
    <name type="common">Capsicum pepper</name>
    <dbReference type="NCBI Taxonomy" id="4072"/>
    <lineage>
        <taxon>Eukaryota</taxon>
        <taxon>Viridiplantae</taxon>
        <taxon>Streptophyta</taxon>
        <taxon>Embryophyta</taxon>
        <taxon>Tracheophyta</taxon>
        <taxon>Spermatophyta</taxon>
        <taxon>Magnoliopsida</taxon>
        <taxon>eudicotyledons</taxon>
        <taxon>Gunneridae</taxon>
        <taxon>Pentapetalae</taxon>
        <taxon>asterids</taxon>
        <taxon>lamiids</taxon>
        <taxon>Solanales</taxon>
        <taxon>Solanaceae</taxon>
        <taxon>Solanoideae</taxon>
        <taxon>Capsiceae</taxon>
        <taxon>Capsicum</taxon>
    </lineage>
</organism>
<gene>
    <name evidence="3" type="ORF">T459_11593</name>
</gene>
<keyword evidence="1" id="KW-0479">Metal-binding</keyword>
<dbReference type="PANTHER" id="PTHR47592">
    <property type="entry name" value="PBF68 PROTEIN"/>
    <property type="match status" value="1"/>
</dbReference>
<dbReference type="PANTHER" id="PTHR47592:SF27">
    <property type="entry name" value="OS08G0421700 PROTEIN"/>
    <property type="match status" value="1"/>
</dbReference>
<feature type="domain" description="CCHC-type" evidence="2">
    <location>
        <begin position="10"/>
        <end position="25"/>
    </location>
</feature>
<keyword evidence="1" id="KW-0862">Zinc</keyword>
<dbReference type="GO" id="GO:0003676">
    <property type="term" value="F:nucleic acid binding"/>
    <property type="evidence" value="ECO:0007669"/>
    <property type="project" value="InterPro"/>
</dbReference>
<evidence type="ECO:0000259" key="2">
    <source>
        <dbReference type="PROSITE" id="PS50158"/>
    </source>
</evidence>
<dbReference type="InterPro" id="IPR054722">
    <property type="entry name" value="PolX-like_BBD"/>
</dbReference>
<dbReference type="Proteomes" id="UP000222542">
    <property type="component" value="Unassembled WGS sequence"/>
</dbReference>
<evidence type="ECO:0000313" key="4">
    <source>
        <dbReference type="Proteomes" id="UP000222542"/>
    </source>
</evidence>
<dbReference type="Gramene" id="PHT83150">
    <property type="protein sequence ID" value="PHT83150"/>
    <property type="gene ID" value="T459_11593"/>
</dbReference>
<reference evidence="3 4" key="1">
    <citation type="journal article" date="2014" name="Nat. Genet.">
        <title>Genome sequence of the hot pepper provides insights into the evolution of pungency in Capsicum species.</title>
        <authorList>
            <person name="Kim S."/>
            <person name="Park M."/>
            <person name="Yeom S.I."/>
            <person name="Kim Y.M."/>
            <person name="Lee J.M."/>
            <person name="Lee H.A."/>
            <person name="Seo E."/>
            <person name="Choi J."/>
            <person name="Cheong K."/>
            <person name="Kim K.T."/>
            <person name="Jung K."/>
            <person name="Lee G.W."/>
            <person name="Oh S.K."/>
            <person name="Bae C."/>
            <person name="Kim S.B."/>
            <person name="Lee H.Y."/>
            <person name="Kim S.Y."/>
            <person name="Kim M.S."/>
            <person name="Kang B.C."/>
            <person name="Jo Y.D."/>
            <person name="Yang H.B."/>
            <person name="Jeong H.J."/>
            <person name="Kang W.H."/>
            <person name="Kwon J.K."/>
            <person name="Shin C."/>
            <person name="Lim J.Y."/>
            <person name="Park J.H."/>
            <person name="Huh J.H."/>
            <person name="Kim J.S."/>
            <person name="Kim B.D."/>
            <person name="Cohen O."/>
            <person name="Paran I."/>
            <person name="Suh M.C."/>
            <person name="Lee S.B."/>
            <person name="Kim Y.K."/>
            <person name="Shin Y."/>
            <person name="Noh S.J."/>
            <person name="Park J."/>
            <person name="Seo Y.S."/>
            <person name="Kwon S.Y."/>
            <person name="Kim H.A."/>
            <person name="Park J.M."/>
            <person name="Kim H.J."/>
            <person name="Choi S.B."/>
            <person name="Bosland P.W."/>
            <person name="Reeves G."/>
            <person name="Jo S.H."/>
            <person name="Lee B.W."/>
            <person name="Cho H.T."/>
            <person name="Choi H.S."/>
            <person name="Lee M.S."/>
            <person name="Yu Y."/>
            <person name="Do Choi Y."/>
            <person name="Park B.S."/>
            <person name="van Deynze A."/>
            <person name="Ashrafi H."/>
            <person name="Hill T."/>
            <person name="Kim W.T."/>
            <person name="Pai H.S."/>
            <person name="Ahn H.K."/>
            <person name="Yeam I."/>
            <person name="Giovannoni J.J."/>
            <person name="Rose J.K."/>
            <person name="Sorensen I."/>
            <person name="Lee S.J."/>
            <person name="Kim R.W."/>
            <person name="Choi I.Y."/>
            <person name="Choi B.S."/>
            <person name="Lim J.S."/>
            <person name="Lee Y.H."/>
            <person name="Choi D."/>
        </authorList>
    </citation>
    <scope>NUCLEOTIDE SEQUENCE [LARGE SCALE GENOMIC DNA]</scope>
    <source>
        <strain evidence="4">cv. CM334</strain>
    </source>
</reference>
<name>A0A2G2ZMC8_CAPAN</name>
<dbReference type="InterPro" id="IPR036875">
    <property type="entry name" value="Znf_CCHC_sf"/>
</dbReference>
<sequence length="186" mass="21293">MKYDKSKIECYNCHKFGHYSWKCRSNVEEKANLVDNNKEEDESTLLMATTEDDTDDYSSWYLDNGASNHMCGYEDKFVEIKKTTRGNVSFGDTSKIQIKGIGIILISCKSGDLKLINEVNYVLKLNNNILSLGQLLEKGYDIHMKNMHLWPKDSSNNLIVKMHMAKNRLFPLNLKTINAKCLKANG</sequence>
<dbReference type="AlphaFoldDB" id="A0A2G2ZMC8"/>
<dbReference type="InterPro" id="IPR001878">
    <property type="entry name" value="Znf_CCHC"/>
</dbReference>
<dbReference type="OMA" id="NDANIWY"/>
<proteinExistence type="predicted"/>
<evidence type="ECO:0000256" key="1">
    <source>
        <dbReference type="PROSITE-ProRule" id="PRU00047"/>
    </source>
</evidence>
<dbReference type="GO" id="GO:0008270">
    <property type="term" value="F:zinc ion binding"/>
    <property type="evidence" value="ECO:0007669"/>
    <property type="project" value="UniProtKB-KW"/>
</dbReference>
<dbReference type="Pfam" id="PF22936">
    <property type="entry name" value="Pol_BBD"/>
    <property type="match status" value="1"/>
</dbReference>
<dbReference type="SUPFAM" id="SSF57756">
    <property type="entry name" value="Retrovirus zinc finger-like domains"/>
    <property type="match status" value="1"/>
</dbReference>